<dbReference type="InterPro" id="IPR035965">
    <property type="entry name" value="PAS-like_dom_sf"/>
</dbReference>
<organism evidence="9 10">
    <name type="scientific">Saccharothrix coeruleofusca</name>
    <dbReference type="NCBI Taxonomy" id="33919"/>
    <lineage>
        <taxon>Bacteria</taxon>
        <taxon>Bacillati</taxon>
        <taxon>Actinomycetota</taxon>
        <taxon>Actinomycetes</taxon>
        <taxon>Pseudonocardiales</taxon>
        <taxon>Pseudonocardiaceae</taxon>
        <taxon>Saccharothrix</taxon>
    </lineage>
</organism>
<dbReference type="InterPro" id="IPR013656">
    <property type="entry name" value="PAS_4"/>
</dbReference>
<evidence type="ECO:0000256" key="3">
    <source>
        <dbReference type="ARBA" id="ARBA00022553"/>
    </source>
</evidence>
<sequence>MSGLAWQLVVVASTGAVLAVSTFPGHALPLGVALVVGALLALWARARNHGLRSGELTALVRYREALLRGVEEGVLALDPRHRITLVNDRARELLALPADCVGRSVHELGFDERVRDALTGRSPRPDQLLLGRGRVVVLTHVPLDAHSAVVTVRDRTELTALRQELDACRRATDALRAQAHEFSNRLHAIAGLVEMGRFDEVRGFIERIGGAQGRWHAEVREHIADPAVAALLIAKSGLAGERGVGLRLSPGSALGEVDEALSTDLVTVLGNLVDNAVDALGGSGGWVEVSVREDDDEVLVVVRDSGPGVAPELADEVFRHGFTTKAGQQGARGLGLALTRQTCLRRGGSVRVHNDGGAVFTAHLPTSASTTRCAPGGR</sequence>
<proteinExistence type="predicted"/>
<dbReference type="Pfam" id="PF02518">
    <property type="entry name" value="HATPase_c"/>
    <property type="match status" value="1"/>
</dbReference>
<feature type="transmembrane region" description="Helical" evidence="7">
    <location>
        <begin position="29"/>
        <end position="46"/>
    </location>
</feature>
<reference evidence="9" key="1">
    <citation type="journal article" date="2014" name="Int. J. Syst. Evol. Microbiol.">
        <title>Complete genome sequence of Corynebacterium casei LMG S-19264T (=DSM 44701T), isolated from a smear-ripened cheese.</title>
        <authorList>
            <consortium name="US DOE Joint Genome Institute (JGI-PGF)"/>
            <person name="Walter F."/>
            <person name="Albersmeier A."/>
            <person name="Kalinowski J."/>
            <person name="Ruckert C."/>
        </authorList>
    </citation>
    <scope>NUCLEOTIDE SEQUENCE</scope>
    <source>
        <strain evidence="9">JCM 3313</strain>
    </source>
</reference>
<keyword evidence="7" id="KW-1133">Transmembrane helix</keyword>
<dbReference type="InterPro" id="IPR004358">
    <property type="entry name" value="Sig_transdc_His_kin-like_C"/>
</dbReference>
<evidence type="ECO:0000256" key="4">
    <source>
        <dbReference type="ARBA" id="ARBA00022679"/>
    </source>
</evidence>
<feature type="domain" description="Histidine kinase" evidence="8">
    <location>
        <begin position="265"/>
        <end position="368"/>
    </location>
</feature>
<dbReference type="Gene3D" id="3.30.450.20">
    <property type="entry name" value="PAS domain"/>
    <property type="match status" value="1"/>
</dbReference>
<reference evidence="9" key="2">
    <citation type="submission" date="2020-09" db="EMBL/GenBank/DDBJ databases">
        <authorList>
            <person name="Sun Q."/>
            <person name="Ohkuma M."/>
        </authorList>
    </citation>
    <scope>NUCLEOTIDE SEQUENCE</scope>
    <source>
        <strain evidence="9">JCM 3313</strain>
    </source>
</reference>
<evidence type="ECO:0000256" key="7">
    <source>
        <dbReference type="SAM" id="Phobius"/>
    </source>
</evidence>
<dbReference type="PRINTS" id="PR00344">
    <property type="entry name" value="BCTRLSENSOR"/>
</dbReference>
<dbReference type="InterPro" id="IPR005467">
    <property type="entry name" value="His_kinase_dom"/>
</dbReference>
<name>A0A918AT87_9PSEU</name>
<dbReference type="Pfam" id="PF08448">
    <property type="entry name" value="PAS_4"/>
    <property type="match status" value="1"/>
</dbReference>
<keyword evidence="10" id="KW-1185">Reference proteome</keyword>
<dbReference type="InterPro" id="IPR003594">
    <property type="entry name" value="HATPase_dom"/>
</dbReference>
<dbReference type="InterPro" id="IPR000014">
    <property type="entry name" value="PAS"/>
</dbReference>
<keyword evidence="5" id="KW-0418">Kinase</keyword>
<keyword evidence="4" id="KW-0808">Transferase</keyword>
<keyword evidence="6" id="KW-0902">Two-component regulatory system</keyword>
<evidence type="ECO:0000256" key="5">
    <source>
        <dbReference type="ARBA" id="ARBA00022777"/>
    </source>
</evidence>
<dbReference type="Gene3D" id="1.10.287.130">
    <property type="match status" value="1"/>
</dbReference>
<keyword evidence="3" id="KW-0597">Phosphoprotein</keyword>
<dbReference type="InterPro" id="IPR036890">
    <property type="entry name" value="HATPase_C_sf"/>
</dbReference>
<evidence type="ECO:0000313" key="9">
    <source>
        <dbReference type="EMBL" id="GGP80989.1"/>
    </source>
</evidence>
<keyword evidence="7" id="KW-0812">Transmembrane</keyword>
<dbReference type="InterPro" id="IPR039506">
    <property type="entry name" value="SPOB_a"/>
</dbReference>
<dbReference type="CDD" id="cd00130">
    <property type="entry name" value="PAS"/>
    <property type="match status" value="1"/>
</dbReference>
<protein>
    <recommendedName>
        <fullName evidence="2">histidine kinase</fullName>
        <ecNumber evidence="2">2.7.13.3</ecNumber>
    </recommendedName>
</protein>
<dbReference type="Gene3D" id="3.30.565.10">
    <property type="entry name" value="Histidine kinase-like ATPase, C-terminal domain"/>
    <property type="match status" value="1"/>
</dbReference>
<gene>
    <name evidence="9" type="ORF">GCM10010185_63710</name>
</gene>
<evidence type="ECO:0000256" key="2">
    <source>
        <dbReference type="ARBA" id="ARBA00012438"/>
    </source>
</evidence>
<evidence type="ECO:0000256" key="1">
    <source>
        <dbReference type="ARBA" id="ARBA00000085"/>
    </source>
</evidence>
<dbReference type="PANTHER" id="PTHR43547:SF10">
    <property type="entry name" value="SENSOR HISTIDINE KINASE DCUS"/>
    <property type="match status" value="1"/>
</dbReference>
<dbReference type="GO" id="GO:0000155">
    <property type="term" value="F:phosphorelay sensor kinase activity"/>
    <property type="evidence" value="ECO:0007669"/>
    <property type="project" value="InterPro"/>
</dbReference>
<dbReference type="Proteomes" id="UP000639606">
    <property type="component" value="Unassembled WGS sequence"/>
</dbReference>
<dbReference type="EMBL" id="BMRG01000020">
    <property type="protein sequence ID" value="GGP80989.1"/>
    <property type="molecule type" value="Genomic_DNA"/>
</dbReference>
<evidence type="ECO:0000313" key="10">
    <source>
        <dbReference type="Proteomes" id="UP000639606"/>
    </source>
</evidence>
<keyword evidence="7" id="KW-0472">Membrane</keyword>
<dbReference type="SUPFAM" id="SSF55785">
    <property type="entry name" value="PYP-like sensor domain (PAS domain)"/>
    <property type="match status" value="1"/>
</dbReference>
<dbReference type="EC" id="2.7.13.3" evidence="2"/>
<dbReference type="RefSeq" id="WP_306344710.1">
    <property type="nucleotide sequence ID" value="NZ_BMRG01000020.1"/>
</dbReference>
<comment type="caution">
    <text evidence="9">The sequence shown here is derived from an EMBL/GenBank/DDBJ whole genome shotgun (WGS) entry which is preliminary data.</text>
</comment>
<dbReference type="SMART" id="SM00387">
    <property type="entry name" value="HATPase_c"/>
    <property type="match status" value="1"/>
</dbReference>
<accession>A0A918AT87</accession>
<dbReference type="Pfam" id="PF14689">
    <property type="entry name" value="SPOB_a"/>
    <property type="match status" value="1"/>
</dbReference>
<evidence type="ECO:0000259" key="8">
    <source>
        <dbReference type="PROSITE" id="PS50109"/>
    </source>
</evidence>
<evidence type="ECO:0000256" key="6">
    <source>
        <dbReference type="ARBA" id="ARBA00023012"/>
    </source>
</evidence>
<dbReference type="PROSITE" id="PS50109">
    <property type="entry name" value="HIS_KIN"/>
    <property type="match status" value="1"/>
</dbReference>
<dbReference type="InterPro" id="IPR016120">
    <property type="entry name" value="Sig_transdc_His_kin_SpoOB"/>
</dbReference>
<dbReference type="PANTHER" id="PTHR43547">
    <property type="entry name" value="TWO-COMPONENT HISTIDINE KINASE"/>
    <property type="match status" value="1"/>
</dbReference>
<dbReference type="SUPFAM" id="SSF55890">
    <property type="entry name" value="Sporulation response regulatory protein Spo0B"/>
    <property type="match status" value="1"/>
</dbReference>
<comment type="catalytic activity">
    <reaction evidence="1">
        <text>ATP + protein L-histidine = ADP + protein N-phospho-L-histidine.</text>
        <dbReference type="EC" id="2.7.13.3"/>
    </reaction>
</comment>
<dbReference type="SMART" id="SM00091">
    <property type="entry name" value="PAS"/>
    <property type="match status" value="1"/>
</dbReference>
<dbReference type="AlphaFoldDB" id="A0A918AT87"/>
<dbReference type="SUPFAM" id="SSF55874">
    <property type="entry name" value="ATPase domain of HSP90 chaperone/DNA topoisomerase II/histidine kinase"/>
    <property type="match status" value="1"/>
</dbReference>